<dbReference type="AlphaFoldDB" id="A0A1V9Z1M4"/>
<proteinExistence type="predicted"/>
<sequence length="544" mass="63365">MSSEPTHMTYGVKGVNFYAEYDQRVQHVPLHADYAHLRPPLPRLTDERDIFIGVASYRDGVKCGFTLWSAFARATYPEKVFFGIVDQTFEGDPICIEEYCKLAKQSWPEEECKYKNQVRIDARSAKTSKGPTLSRSQQYPLLEEEEFCMMIDSHSQFIYKWDELVIEEWRRTENEMAVLSNYPMGFNGMGENFTINSNFAPHICNYMSRYSNDEIARYSGLAFAYNFDKPLLSVSWAGGFSFGKCHSWKRAPIDPYMNWVFWGEEFLHAYQLWTRGYDLYSPSRHGAVVFHNWTNDAKPKPRFWDNVTVVTTQEQHDREEAMSYNRLKLMFRLPFNGEVDSREIDKYGGGKVRSLEQFLTFVNISNTDYNKDFAACNQVHFVPYQDSTELEELLPGWQFLDSHLQSKNGAVMNETQLQNLEKKLNHVQNDNTNLLSALRDVKIEQNQMIKLMNEAKEEMRVKEDAMIAEVQNVLNIAIVQNSRAMKSINARMRQMQDHSTFNEYFQLVPILILIIGTAIATYFGRRCRSNESIPERTSTKIETI</sequence>
<dbReference type="STRING" id="74557.A0A1V9Z1M4"/>
<evidence type="ECO:0000313" key="3">
    <source>
        <dbReference type="EMBL" id="OQR91915.1"/>
    </source>
</evidence>
<keyword evidence="2" id="KW-0812">Transmembrane</keyword>
<dbReference type="Pfam" id="PF11397">
    <property type="entry name" value="GlcNAc"/>
    <property type="match status" value="2"/>
</dbReference>
<evidence type="ECO:0000313" key="4">
    <source>
        <dbReference type="Proteomes" id="UP000243217"/>
    </source>
</evidence>
<dbReference type="GO" id="GO:0016740">
    <property type="term" value="F:transferase activity"/>
    <property type="evidence" value="ECO:0007669"/>
    <property type="project" value="UniProtKB-KW"/>
</dbReference>
<evidence type="ECO:0000256" key="1">
    <source>
        <dbReference type="SAM" id="Coils"/>
    </source>
</evidence>
<feature type="coiled-coil region" evidence="1">
    <location>
        <begin position="410"/>
        <end position="458"/>
    </location>
</feature>
<dbReference type="OrthoDB" id="76265at2759"/>
<organism evidence="3 4">
    <name type="scientific">Thraustotheca clavata</name>
    <dbReference type="NCBI Taxonomy" id="74557"/>
    <lineage>
        <taxon>Eukaryota</taxon>
        <taxon>Sar</taxon>
        <taxon>Stramenopiles</taxon>
        <taxon>Oomycota</taxon>
        <taxon>Saprolegniomycetes</taxon>
        <taxon>Saprolegniales</taxon>
        <taxon>Achlyaceae</taxon>
        <taxon>Thraustotheca</taxon>
    </lineage>
</organism>
<keyword evidence="4" id="KW-1185">Reference proteome</keyword>
<dbReference type="EMBL" id="JNBS01002376">
    <property type="protein sequence ID" value="OQR91915.1"/>
    <property type="molecule type" value="Genomic_DNA"/>
</dbReference>
<keyword evidence="2" id="KW-0472">Membrane</keyword>
<dbReference type="InterPro" id="IPR021067">
    <property type="entry name" value="Glycosyltransferase"/>
</dbReference>
<keyword evidence="1" id="KW-0175">Coiled coil</keyword>
<keyword evidence="3" id="KW-0808">Transferase</keyword>
<gene>
    <name evidence="3" type="ORF">THRCLA_08843</name>
</gene>
<feature type="transmembrane region" description="Helical" evidence="2">
    <location>
        <begin position="504"/>
        <end position="523"/>
    </location>
</feature>
<accession>A0A1V9Z1M4</accession>
<comment type="caution">
    <text evidence="3">The sequence shown here is derived from an EMBL/GenBank/DDBJ whole genome shotgun (WGS) entry which is preliminary data.</text>
</comment>
<name>A0A1V9Z1M4_9STRA</name>
<protein>
    <submittedName>
        <fullName evidence="3">GlcNac transferase</fullName>
    </submittedName>
</protein>
<reference evidence="3 4" key="1">
    <citation type="journal article" date="2014" name="Genome Biol. Evol.">
        <title>The secreted proteins of Achlya hypogyna and Thraustotheca clavata identify the ancestral oomycete secretome and reveal gene acquisitions by horizontal gene transfer.</title>
        <authorList>
            <person name="Misner I."/>
            <person name="Blouin N."/>
            <person name="Leonard G."/>
            <person name="Richards T.A."/>
            <person name="Lane C.E."/>
        </authorList>
    </citation>
    <scope>NUCLEOTIDE SEQUENCE [LARGE SCALE GENOMIC DNA]</scope>
    <source>
        <strain evidence="3 4">ATCC 34112</strain>
    </source>
</reference>
<dbReference type="PANTHER" id="PTHR34496">
    <property type="entry name" value="GLCNAC TRANSFERASE-RELATED"/>
    <property type="match status" value="1"/>
</dbReference>
<keyword evidence="2" id="KW-1133">Transmembrane helix</keyword>
<dbReference type="Proteomes" id="UP000243217">
    <property type="component" value="Unassembled WGS sequence"/>
</dbReference>
<evidence type="ECO:0000256" key="2">
    <source>
        <dbReference type="SAM" id="Phobius"/>
    </source>
</evidence>
<dbReference type="PANTHER" id="PTHR34496:SF6">
    <property type="entry name" value="GLYCOSYLTRANSFERASE 2-LIKE DOMAIN-CONTAINING PROTEIN"/>
    <property type="match status" value="1"/>
</dbReference>